<feature type="region of interest" description="Disordered" evidence="1">
    <location>
        <begin position="86"/>
        <end position="108"/>
    </location>
</feature>
<feature type="domain" description="Transposase IS116/IS110/IS902 C-terminal" evidence="2">
    <location>
        <begin position="1"/>
        <end position="62"/>
    </location>
</feature>
<proteinExistence type="predicted"/>
<evidence type="ECO:0000259" key="2">
    <source>
        <dbReference type="Pfam" id="PF02371"/>
    </source>
</evidence>
<evidence type="ECO:0000313" key="4">
    <source>
        <dbReference type="Proteomes" id="UP000520198"/>
    </source>
</evidence>
<evidence type="ECO:0000313" key="3">
    <source>
        <dbReference type="EMBL" id="NVD39978.1"/>
    </source>
</evidence>
<dbReference type="EMBL" id="JABWDU010000003">
    <property type="protein sequence ID" value="NVD39978.1"/>
    <property type="molecule type" value="Genomic_DNA"/>
</dbReference>
<feature type="compositionally biased region" description="Basic and acidic residues" evidence="1">
    <location>
        <begin position="33"/>
        <end position="44"/>
    </location>
</feature>
<dbReference type="AlphaFoldDB" id="A0A7Y6UNU1"/>
<dbReference type="GO" id="GO:0006313">
    <property type="term" value="P:DNA transposition"/>
    <property type="evidence" value="ECO:0007669"/>
    <property type="project" value="InterPro"/>
</dbReference>
<feature type="region of interest" description="Disordered" evidence="1">
    <location>
        <begin position="11"/>
        <end position="55"/>
    </location>
</feature>
<sequence length="140" mass="15250">MGAIAARAIAATVTEASRSKSKRQLSARIGLPPRHDSPDGKDRVGTNSKQGDPNLRGLLAVGRMRYLASAAMPKWQRGVGRRTGMILKPVGFGPQQKASVRRRRQQAMPSTPFGVRVGLGREEGRLHRADDARFGALQPW</sequence>
<protein>
    <submittedName>
        <fullName evidence="3">Transposase</fullName>
    </submittedName>
</protein>
<dbReference type="Pfam" id="PF02371">
    <property type="entry name" value="Transposase_20"/>
    <property type="match status" value="1"/>
</dbReference>
<comment type="caution">
    <text evidence="3">The sequence shown here is derived from an EMBL/GenBank/DDBJ whole genome shotgun (WGS) entry which is preliminary data.</text>
</comment>
<dbReference type="Proteomes" id="UP000520198">
    <property type="component" value="Unassembled WGS sequence"/>
</dbReference>
<organism evidence="3 4">
    <name type="scientific">Ensifer oleiphilus</name>
    <dbReference type="NCBI Taxonomy" id="2742698"/>
    <lineage>
        <taxon>Bacteria</taxon>
        <taxon>Pseudomonadati</taxon>
        <taxon>Pseudomonadota</taxon>
        <taxon>Alphaproteobacteria</taxon>
        <taxon>Hyphomicrobiales</taxon>
        <taxon>Rhizobiaceae</taxon>
        <taxon>Sinorhizobium/Ensifer group</taxon>
        <taxon>Ensifer</taxon>
    </lineage>
</organism>
<reference evidence="3 4" key="1">
    <citation type="submission" date="2020-06" db="EMBL/GenBank/DDBJ databases">
        <authorList>
            <person name="Grouzdev D.S."/>
        </authorList>
    </citation>
    <scope>NUCLEOTIDE SEQUENCE [LARGE SCALE GENOMIC DNA]</scope>
    <source>
        <strain evidence="3 4">HO-A22</strain>
    </source>
</reference>
<accession>A0A7Y6UNU1</accession>
<keyword evidence="4" id="KW-1185">Reference proteome</keyword>
<evidence type="ECO:0000256" key="1">
    <source>
        <dbReference type="SAM" id="MobiDB-lite"/>
    </source>
</evidence>
<name>A0A7Y6UNU1_9HYPH</name>
<gene>
    <name evidence="3" type="ORF">HT585_14020</name>
</gene>
<dbReference type="GO" id="GO:0003677">
    <property type="term" value="F:DNA binding"/>
    <property type="evidence" value="ECO:0007669"/>
    <property type="project" value="InterPro"/>
</dbReference>
<dbReference type="GO" id="GO:0004803">
    <property type="term" value="F:transposase activity"/>
    <property type="evidence" value="ECO:0007669"/>
    <property type="project" value="InterPro"/>
</dbReference>
<dbReference type="InterPro" id="IPR003346">
    <property type="entry name" value="Transposase_20"/>
</dbReference>